<evidence type="ECO:0000256" key="4">
    <source>
        <dbReference type="ARBA" id="ARBA00023136"/>
    </source>
</evidence>
<sequence length="627" mass="69168">MTSHGDAAAEYTQNVPYEEQDTRHEDEHAAAHSEILRPQVLPPIQRVPPTAQSRREFSIKGLPLDHAAQATDEDVEAKKAVADDTEVVEVAAVGAVDLGGAAPSDGLPPPLQYQGRGRGLINDIKRRARYYRTDWTDAFLPENLSVVLSTTIFIFFACLMPALAFGSIYDTMSGGQIGITETLLSTGITGLINAFISGQPLTIQGATGPELAYLTMLFSMSRTLGFEFMPAKFWAGLWQSLMTIAYSLLEVCCLINKVTRFTEEIFSSMITLIEVVAAATNIVNILIGKLTIGAKLFSIIIVALTYVFAVKFRDLRASDWLTAAWRKQLANYGVSITILILTIASAILTRAFGITDVRFLNIPETIRPTWNDPTTGVARSWLVKGGGYEKPFPAWAIFLMILPAIGGCLLGFLDQNLTEVLINRKDRMFKKLPAYHLSNMVCGVLLYPICAVLGLPACHPATVRSLAHVMAVTSTEVVPLPDGKGTTVRVSGVAEQRVTHLMIHVLIFVALAAGPVLKYVPQPIIIGVFLFLGISSIRGNQMFDRIFVLFTCERERWPAYYYVQDVDRREMTRFTIFQAVITAILVAISRIDQIAIVFPFLMAMMIPLRIYGVPRLFDAVAIEVLDR</sequence>
<dbReference type="PANTHER" id="PTHR11453">
    <property type="entry name" value="ANION EXCHANGE PROTEIN"/>
    <property type="match status" value="1"/>
</dbReference>
<dbReference type="AlphaFoldDB" id="A0A8J5XKX5"/>
<feature type="transmembrane region" description="Helical" evidence="6">
    <location>
        <begin position="434"/>
        <end position="455"/>
    </location>
</feature>
<evidence type="ECO:0000256" key="2">
    <source>
        <dbReference type="ARBA" id="ARBA00022692"/>
    </source>
</evidence>
<feature type="transmembrane region" description="Helical" evidence="6">
    <location>
        <begin position="392"/>
        <end position="413"/>
    </location>
</feature>
<feature type="transmembrane region" description="Helical" evidence="6">
    <location>
        <begin position="329"/>
        <end position="352"/>
    </location>
</feature>
<keyword evidence="3 6" id="KW-1133">Transmembrane helix</keyword>
<keyword evidence="9" id="KW-1185">Reference proteome</keyword>
<evidence type="ECO:0000259" key="7">
    <source>
        <dbReference type="Pfam" id="PF00955"/>
    </source>
</evidence>
<evidence type="ECO:0000256" key="3">
    <source>
        <dbReference type="ARBA" id="ARBA00022989"/>
    </source>
</evidence>
<name>A0A8J5XKX5_DIALT</name>
<dbReference type="GO" id="GO:0005452">
    <property type="term" value="F:solute:inorganic anion antiporter activity"/>
    <property type="evidence" value="ECO:0007669"/>
    <property type="project" value="InterPro"/>
</dbReference>
<feature type="transmembrane region" description="Helical" evidence="6">
    <location>
        <begin position="524"/>
        <end position="541"/>
    </location>
</feature>
<dbReference type="Proteomes" id="UP000751190">
    <property type="component" value="Unassembled WGS sequence"/>
</dbReference>
<dbReference type="GO" id="GO:0005886">
    <property type="term" value="C:plasma membrane"/>
    <property type="evidence" value="ECO:0007669"/>
    <property type="project" value="TreeGrafter"/>
</dbReference>
<feature type="domain" description="Bicarbonate transporter-like transmembrane" evidence="7">
    <location>
        <begin position="294"/>
        <end position="626"/>
    </location>
</feature>
<feature type="transmembrane region" description="Helical" evidence="6">
    <location>
        <begin position="576"/>
        <end position="601"/>
    </location>
</feature>
<feature type="transmembrane region" description="Helical" evidence="6">
    <location>
        <begin position="265"/>
        <end position="286"/>
    </location>
</feature>
<dbReference type="Pfam" id="PF00955">
    <property type="entry name" value="HCO3_cotransp"/>
    <property type="match status" value="2"/>
</dbReference>
<comment type="subcellular location">
    <subcellularLocation>
        <location evidence="1">Membrane</location>
        <topology evidence="1">Multi-pass membrane protein</topology>
    </subcellularLocation>
</comment>
<feature type="domain" description="Bicarbonate transporter-like transmembrane" evidence="7">
    <location>
        <begin position="118"/>
        <end position="286"/>
    </location>
</feature>
<dbReference type="InterPro" id="IPR011531">
    <property type="entry name" value="HCO3_transpt-like_TM_dom"/>
</dbReference>
<dbReference type="OMA" id="SLMHTEK"/>
<reference evidence="8" key="1">
    <citation type="submission" date="2021-05" db="EMBL/GenBank/DDBJ databases">
        <title>The genome of the haptophyte Pavlova lutheri (Diacronema luteri, Pavlovales) - a model for lipid biosynthesis in eukaryotic algae.</title>
        <authorList>
            <person name="Hulatt C.J."/>
            <person name="Posewitz M.C."/>
        </authorList>
    </citation>
    <scope>NUCLEOTIDE SEQUENCE</scope>
    <source>
        <strain evidence="8">NIVA-4/92</strain>
    </source>
</reference>
<feature type="compositionally biased region" description="Basic and acidic residues" evidence="5">
    <location>
        <begin position="20"/>
        <end position="35"/>
    </location>
</feature>
<feature type="transmembrane region" description="Helical" evidence="6">
    <location>
        <begin position="292"/>
        <end position="309"/>
    </location>
</feature>
<dbReference type="InterPro" id="IPR003020">
    <property type="entry name" value="HCO3_transpt_euk"/>
</dbReference>
<gene>
    <name evidence="8" type="ORF">KFE25_012272</name>
</gene>
<feature type="region of interest" description="Disordered" evidence="5">
    <location>
        <begin position="1"/>
        <end position="54"/>
    </location>
</feature>
<accession>A0A8J5XKX5</accession>
<evidence type="ECO:0000313" key="8">
    <source>
        <dbReference type="EMBL" id="KAG8464909.1"/>
    </source>
</evidence>
<dbReference type="EMBL" id="JAGTXO010000011">
    <property type="protein sequence ID" value="KAG8464909.1"/>
    <property type="molecule type" value="Genomic_DNA"/>
</dbReference>
<dbReference type="OrthoDB" id="1735926at2759"/>
<evidence type="ECO:0000313" key="9">
    <source>
        <dbReference type="Proteomes" id="UP000751190"/>
    </source>
</evidence>
<keyword evidence="2 6" id="KW-0812">Transmembrane</keyword>
<dbReference type="GO" id="GO:0006820">
    <property type="term" value="P:monoatomic anion transport"/>
    <property type="evidence" value="ECO:0007669"/>
    <property type="project" value="InterPro"/>
</dbReference>
<proteinExistence type="predicted"/>
<evidence type="ECO:0000256" key="1">
    <source>
        <dbReference type="ARBA" id="ARBA00004141"/>
    </source>
</evidence>
<dbReference type="PANTHER" id="PTHR11453:SF127">
    <property type="entry name" value="SOLUTE CARRIER FAMILY 4 MEMBER 11"/>
    <property type="match status" value="1"/>
</dbReference>
<evidence type="ECO:0000256" key="6">
    <source>
        <dbReference type="SAM" id="Phobius"/>
    </source>
</evidence>
<organism evidence="8 9">
    <name type="scientific">Diacronema lutheri</name>
    <name type="common">Unicellular marine alga</name>
    <name type="synonym">Monochrysis lutheri</name>
    <dbReference type="NCBI Taxonomy" id="2081491"/>
    <lineage>
        <taxon>Eukaryota</taxon>
        <taxon>Haptista</taxon>
        <taxon>Haptophyta</taxon>
        <taxon>Pavlovophyceae</taxon>
        <taxon>Pavlovales</taxon>
        <taxon>Pavlovaceae</taxon>
        <taxon>Diacronema</taxon>
    </lineage>
</organism>
<protein>
    <recommendedName>
        <fullName evidence="7">Bicarbonate transporter-like transmembrane domain-containing protein</fullName>
    </recommendedName>
</protein>
<feature type="transmembrane region" description="Helical" evidence="6">
    <location>
        <begin position="146"/>
        <end position="169"/>
    </location>
</feature>
<dbReference type="Gene3D" id="1.10.287.570">
    <property type="entry name" value="Helical hairpin bin"/>
    <property type="match status" value="1"/>
</dbReference>
<dbReference type="GO" id="GO:0050801">
    <property type="term" value="P:monoatomic ion homeostasis"/>
    <property type="evidence" value="ECO:0007669"/>
    <property type="project" value="TreeGrafter"/>
</dbReference>
<comment type="caution">
    <text evidence="8">The sequence shown here is derived from an EMBL/GenBank/DDBJ whole genome shotgun (WGS) entry which is preliminary data.</text>
</comment>
<keyword evidence="4 6" id="KW-0472">Membrane</keyword>
<evidence type="ECO:0000256" key="5">
    <source>
        <dbReference type="SAM" id="MobiDB-lite"/>
    </source>
</evidence>
<feature type="transmembrane region" description="Helical" evidence="6">
    <location>
        <begin position="233"/>
        <end position="253"/>
    </location>
</feature>